<accession>A0A5N5MRB9</accession>
<sequence>MKNSGLMNNSLNSGIVTIKAKVPRKIYWILMVHNFCKIPMFMLGLIWGIIEILNFVYYLICQVSLLADETEVVKSLPRSRLSRTSGVDEKIELLQRAEENYYQNKNFDKLSISKIYALFAFWTMEPTNLKRHSTFQSPLLEQKPPETSTPRLLHHTFESETSTSTSPSQSFPLC</sequence>
<keyword evidence="3" id="KW-1185">Reference proteome</keyword>
<feature type="transmembrane region" description="Helical" evidence="1">
    <location>
        <begin position="40"/>
        <end position="60"/>
    </location>
</feature>
<proteinExistence type="predicted"/>
<dbReference type="Proteomes" id="UP000326939">
    <property type="component" value="Chromosome 5"/>
</dbReference>
<protein>
    <submittedName>
        <fullName evidence="2">Uncharacterized protein</fullName>
    </submittedName>
</protein>
<evidence type="ECO:0000256" key="1">
    <source>
        <dbReference type="SAM" id="Phobius"/>
    </source>
</evidence>
<keyword evidence="1" id="KW-0812">Transmembrane</keyword>
<keyword evidence="1" id="KW-1133">Transmembrane helix</keyword>
<organism evidence="2 3">
    <name type="scientific">Salix brachista</name>
    <dbReference type="NCBI Taxonomy" id="2182728"/>
    <lineage>
        <taxon>Eukaryota</taxon>
        <taxon>Viridiplantae</taxon>
        <taxon>Streptophyta</taxon>
        <taxon>Embryophyta</taxon>
        <taxon>Tracheophyta</taxon>
        <taxon>Spermatophyta</taxon>
        <taxon>Magnoliopsida</taxon>
        <taxon>eudicotyledons</taxon>
        <taxon>Gunneridae</taxon>
        <taxon>Pentapetalae</taxon>
        <taxon>rosids</taxon>
        <taxon>fabids</taxon>
        <taxon>Malpighiales</taxon>
        <taxon>Salicaceae</taxon>
        <taxon>Saliceae</taxon>
        <taxon>Salix</taxon>
    </lineage>
</organism>
<gene>
    <name evidence="2" type="ORF">DKX38_007645</name>
</gene>
<comment type="caution">
    <text evidence="2">The sequence shown here is derived from an EMBL/GenBank/DDBJ whole genome shotgun (WGS) entry which is preliminary data.</text>
</comment>
<keyword evidence="1" id="KW-0472">Membrane</keyword>
<dbReference type="EMBL" id="VDCV01000005">
    <property type="protein sequence ID" value="KAB5556736.1"/>
    <property type="molecule type" value="Genomic_DNA"/>
</dbReference>
<evidence type="ECO:0000313" key="3">
    <source>
        <dbReference type="Proteomes" id="UP000326939"/>
    </source>
</evidence>
<evidence type="ECO:0000313" key="2">
    <source>
        <dbReference type="EMBL" id="KAB5556736.1"/>
    </source>
</evidence>
<dbReference type="AlphaFoldDB" id="A0A5N5MRB9"/>
<name>A0A5N5MRB9_9ROSI</name>
<reference evidence="3" key="1">
    <citation type="journal article" date="2019" name="Gigascience">
        <title>De novo genome assembly of the endangered Acer yangbiense, a plant species with extremely small populations endemic to Yunnan Province, China.</title>
        <authorList>
            <person name="Yang J."/>
            <person name="Wariss H.M."/>
            <person name="Tao L."/>
            <person name="Zhang R."/>
            <person name="Yun Q."/>
            <person name="Hollingsworth P."/>
            <person name="Dao Z."/>
            <person name="Luo G."/>
            <person name="Guo H."/>
            <person name="Ma Y."/>
            <person name="Sun W."/>
        </authorList>
    </citation>
    <scope>NUCLEOTIDE SEQUENCE [LARGE SCALE GENOMIC DNA]</scope>
    <source>
        <strain evidence="3">cv. br00</strain>
    </source>
</reference>